<keyword evidence="3" id="KW-0276">Fatty acid metabolism</keyword>
<dbReference type="FunFam" id="3.90.226.10:FF:000019">
    <property type="entry name" value="Enoyl-CoA hydratase, mitochondrial"/>
    <property type="match status" value="1"/>
</dbReference>
<evidence type="ECO:0000256" key="5">
    <source>
        <dbReference type="ARBA" id="ARBA00023239"/>
    </source>
</evidence>
<reference evidence="8" key="1">
    <citation type="submission" date="2009-03" db="EMBL/GenBank/DDBJ databases">
        <title>Caligus rogercresseyi ESTs and full-length cDNAs.</title>
        <authorList>
            <person name="Yasuike M."/>
            <person name="von Schalburg K."/>
            <person name="Cooper G."/>
            <person name="Leong J."/>
            <person name="Jones S.R.M."/>
            <person name="Koop B.F."/>
        </authorList>
    </citation>
    <scope>NUCLEOTIDE SEQUENCE</scope>
    <source>
        <tissue evidence="8">Whole tissue</tissue>
    </source>
</reference>
<keyword evidence="4" id="KW-0443">Lipid metabolism</keyword>
<name>C1BNZ6_CALRO</name>
<evidence type="ECO:0000313" key="8">
    <source>
        <dbReference type="EMBL" id="ACO10749.1"/>
    </source>
</evidence>
<dbReference type="CDD" id="cd06558">
    <property type="entry name" value="crotonase-like"/>
    <property type="match status" value="1"/>
</dbReference>
<dbReference type="Gene3D" id="1.10.12.10">
    <property type="entry name" value="Lyase 2-enoyl-coa Hydratase, Chain A, domain 2"/>
    <property type="match status" value="1"/>
</dbReference>
<accession>C1BNZ6</accession>
<comment type="similarity">
    <text evidence="1 7">Belongs to the enoyl-CoA hydratase/isomerase family.</text>
</comment>
<dbReference type="EMBL" id="BT076325">
    <property type="protein sequence ID" value="ACO10749.1"/>
    <property type="molecule type" value="mRNA"/>
</dbReference>
<dbReference type="FunFam" id="1.10.12.10:FF:000001">
    <property type="entry name" value="Probable enoyl-CoA hydratase, mitochondrial"/>
    <property type="match status" value="1"/>
</dbReference>
<organism evidence="8">
    <name type="scientific">Caligus rogercresseyi</name>
    <name type="common">Sea louse</name>
    <dbReference type="NCBI Taxonomy" id="217165"/>
    <lineage>
        <taxon>Eukaryota</taxon>
        <taxon>Metazoa</taxon>
        <taxon>Ecdysozoa</taxon>
        <taxon>Arthropoda</taxon>
        <taxon>Crustacea</taxon>
        <taxon>Multicrustacea</taxon>
        <taxon>Hexanauplia</taxon>
        <taxon>Copepoda</taxon>
        <taxon>Siphonostomatoida</taxon>
        <taxon>Caligidae</taxon>
        <taxon>Caligus</taxon>
    </lineage>
</organism>
<evidence type="ECO:0000256" key="1">
    <source>
        <dbReference type="ARBA" id="ARBA00005254"/>
    </source>
</evidence>
<evidence type="ECO:0000256" key="6">
    <source>
        <dbReference type="ARBA" id="ARBA00073937"/>
    </source>
</evidence>
<dbReference type="GO" id="GO:0005739">
    <property type="term" value="C:mitochondrion"/>
    <property type="evidence" value="ECO:0007669"/>
    <property type="project" value="TreeGrafter"/>
</dbReference>
<protein>
    <recommendedName>
        <fullName evidence="6">Probable enoyl-CoA hydratase, mitochondrial</fullName>
        <ecNumber evidence="2">4.2.1.17</ecNumber>
    </recommendedName>
</protein>
<evidence type="ECO:0000256" key="4">
    <source>
        <dbReference type="ARBA" id="ARBA00023098"/>
    </source>
</evidence>
<keyword evidence="5" id="KW-0456">Lyase</keyword>
<proteinExistence type="evidence at transcript level"/>
<dbReference type="AlphaFoldDB" id="C1BNZ6"/>
<dbReference type="PANTHER" id="PTHR11941">
    <property type="entry name" value="ENOYL-COA HYDRATASE-RELATED"/>
    <property type="match status" value="1"/>
</dbReference>
<dbReference type="InterPro" id="IPR014748">
    <property type="entry name" value="Enoyl-CoA_hydra_C"/>
</dbReference>
<dbReference type="GO" id="GO:0004300">
    <property type="term" value="F:enoyl-CoA hydratase activity"/>
    <property type="evidence" value="ECO:0007669"/>
    <property type="project" value="UniProtKB-EC"/>
</dbReference>
<evidence type="ECO:0000256" key="3">
    <source>
        <dbReference type="ARBA" id="ARBA00022832"/>
    </source>
</evidence>
<dbReference type="SUPFAM" id="SSF52096">
    <property type="entry name" value="ClpP/crotonase"/>
    <property type="match status" value="1"/>
</dbReference>
<dbReference type="EC" id="4.2.1.17" evidence="2"/>
<evidence type="ECO:0000256" key="2">
    <source>
        <dbReference type="ARBA" id="ARBA00012076"/>
    </source>
</evidence>
<dbReference type="Gene3D" id="3.90.226.10">
    <property type="entry name" value="2-enoyl-CoA Hydratase, Chain A, domain 1"/>
    <property type="match status" value="1"/>
</dbReference>
<dbReference type="Pfam" id="PF00378">
    <property type="entry name" value="ECH_1"/>
    <property type="match status" value="1"/>
</dbReference>
<dbReference type="GO" id="GO:0006635">
    <property type="term" value="P:fatty acid beta-oxidation"/>
    <property type="evidence" value="ECO:0007669"/>
    <property type="project" value="TreeGrafter"/>
</dbReference>
<sequence length="311" mass="33617">MLSRGLQGFARHFCSSASVAPPSLITLQRRGTDSRVGLVTLNRPKALNALCSPLMKELIEGLKALDEDPGVGAIVLTGSERAFAAGADIKEMQNRCFSENFRENFLSEWEGVSGIGKPIIAAVNGYALGGGCELAMMCDIIYAGSKAKFGQPEITIGTIPGAGGTQRPTKAAGKSKSMEMNLTGLPIDATEALRIGLVPKICEPDQLVDEAVKTADVIAGHSPLIVSMAKAAVKASFETTLVQGLASEKALFHSTFGTHDRKEGMTAFVEKRKPDWKNEWDPYLFLACYFNHLVTFIFKNSLDRSTKYIYF</sequence>
<gene>
    <name evidence="8" type="primary">ECHM</name>
</gene>
<dbReference type="InterPro" id="IPR029045">
    <property type="entry name" value="ClpP/crotonase-like_dom_sf"/>
</dbReference>
<dbReference type="InterPro" id="IPR001753">
    <property type="entry name" value="Enoyl-CoA_hydra/iso"/>
</dbReference>
<dbReference type="PANTHER" id="PTHR11941:SF54">
    <property type="entry name" value="ENOYL-COA HYDRATASE, MITOCHONDRIAL"/>
    <property type="match status" value="1"/>
</dbReference>
<dbReference type="InterPro" id="IPR018376">
    <property type="entry name" value="Enoyl-CoA_hyd/isom_CS"/>
</dbReference>
<dbReference type="PROSITE" id="PS00166">
    <property type="entry name" value="ENOYL_COA_HYDRATASE"/>
    <property type="match status" value="1"/>
</dbReference>
<evidence type="ECO:0000256" key="7">
    <source>
        <dbReference type="RuleBase" id="RU003707"/>
    </source>
</evidence>